<dbReference type="RefSeq" id="WP_191165440.1">
    <property type="nucleotide sequence ID" value="NZ_JACWMX010000009.1"/>
</dbReference>
<accession>A0A926S4C1</accession>
<dbReference type="Proteomes" id="UP000619078">
    <property type="component" value="Unassembled WGS sequence"/>
</dbReference>
<gene>
    <name evidence="2" type="ORF">IDJ76_18615</name>
</gene>
<organism evidence="2 3">
    <name type="scientific">Mucilaginibacter glaciei</name>
    <dbReference type="NCBI Taxonomy" id="2772109"/>
    <lineage>
        <taxon>Bacteria</taxon>
        <taxon>Pseudomonadati</taxon>
        <taxon>Bacteroidota</taxon>
        <taxon>Sphingobacteriia</taxon>
        <taxon>Sphingobacteriales</taxon>
        <taxon>Sphingobacteriaceae</taxon>
        <taxon>Mucilaginibacter</taxon>
    </lineage>
</organism>
<dbReference type="AlphaFoldDB" id="A0A926S4C1"/>
<evidence type="ECO:0000313" key="3">
    <source>
        <dbReference type="Proteomes" id="UP000619078"/>
    </source>
</evidence>
<keyword evidence="3" id="KW-1185">Reference proteome</keyword>
<dbReference type="InterPro" id="IPR015073">
    <property type="entry name" value="DUF1883"/>
</dbReference>
<dbReference type="InterPro" id="IPR036488">
    <property type="entry name" value="DUF1883-like_sf"/>
</dbReference>
<reference evidence="2" key="1">
    <citation type="submission" date="2020-09" db="EMBL/GenBank/DDBJ databases">
        <title>Novel species of Mucilaginibacter isolated from a glacier on the Tibetan Plateau.</title>
        <authorList>
            <person name="Liu Q."/>
            <person name="Xin Y.-H."/>
        </authorList>
    </citation>
    <scope>NUCLEOTIDE SEQUENCE</scope>
    <source>
        <strain evidence="2">ZB1P21</strain>
    </source>
</reference>
<evidence type="ECO:0000313" key="2">
    <source>
        <dbReference type="EMBL" id="MBD1395124.1"/>
    </source>
</evidence>
<sequence>MNFLKYELNLGAQDAVKVVLNGQANVRLMDYSNFQAYRNGRQHRYFGGLATVSPYVVRPPHGGQWYLAIDMGGYGGSVNASVSVI</sequence>
<name>A0A926S4C1_9SPHI</name>
<dbReference type="Gene3D" id="4.10.1210.10">
    <property type="entry name" value="Atu1913-like"/>
    <property type="match status" value="1"/>
</dbReference>
<dbReference type="Pfam" id="PF08980">
    <property type="entry name" value="DUF1883"/>
    <property type="match status" value="1"/>
</dbReference>
<comment type="caution">
    <text evidence="2">The sequence shown here is derived from an EMBL/GenBank/DDBJ whole genome shotgun (WGS) entry which is preliminary data.</text>
</comment>
<feature type="domain" description="DUF1883" evidence="1">
    <location>
        <begin position="1"/>
        <end position="84"/>
    </location>
</feature>
<proteinExistence type="predicted"/>
<protein>
    <submittedName>
        <fullName evidence="2">DUF1883 domain-containing protein</fullName>
    </submittedName>
</protein>
<dbReference type="EMBL" id="JACWMX010000009">
    <property type="protein sequence ID" value="MBD1395124.1"/>
    <property type="molecule type" value="Genomic_DNA"/>
</dbReference>
<dbReference type="SUPFAM" id="SSF141099">
    <property type="entry name" value="Atu1913-like"/>
    <property type="match status" value="1"/>
</dbReference>
<evidence type="ECO:0000259" key="1">
    <source>
        <dbReference type="Pfam" id="PF08980"/>
    </source>
</evidence>